<feature type="transmembrane region" description="Helical" evidence="1">
    <location>
        <begin position="12"/>
        <end position="33"/>
    </location>
</feature>
<dbReference type="Proteomes" id="UP000441032">
    <property type="component" value="Unassembled WGS sequence"/>
</dbReference>
<name>A0A7X2HRR4_RALPI</name>
<dbReference type="EMBL" id="WJYN01000009">
    <property type="protein sequence ID" value="MRT01055.1"/>
    <property type="molecule type" value="Genomic_DNA"/>
</dbReference>
<evidence type="ECO:0000256" key="1">
    <source>
        <dbReference type="SAM" id="Phobius"/>
    </source>
</evidence>
<protein>
    <submittedName>
        <fullName evidence="2">Type II secretion system protein</fullName>
    </submittedName>
</protein>
<comment type="caution">
    <text evidence="2">The sequence shown here is derived from an EMBL/GenBank/DDBJ whole genome shotgun (WGS) entry which is preliminary data.</text>
</comment>
<keyword evidence="1" id="KW-0812">Transmembrane</keyword>
<evidence type="ECO:0000313" key="2">
    <source>
        <dbReference type="EMBL" id="MRT01055.1"/>
    </source>
</evidence>
<proteinExistence type="predicted"/>
<organism evidence="2 3">
    <name type="scientific">Ralstonia pickettii</name>
    <name type="common">Burkholderia pickettii</name>
    <dbReference type="NCBI Taxonomy" id="329"/>
    <lineage>
        <taxon>Bacteria</taxon>
        <taxon>Pseudomonadati</taxon>
        <taxon>Pseudomonadota</taxon>
        <taxon>Betaproteobacteria</taxon>
        <taxon>Burkholderiales</taxon>
        <taxon>Burkholderiaceae</taxon>
        <taxon>Ralstonia</taxon>
    </lineage>
</organism>
<dbReference type="RefSeq" id="WP_154208344.1">
    <property type="nucleotide sequence ID" value="NZ_JACAWZ010000003.1"/>
</dbReference>
<reference evidence="2 3" key="1">
    <citation type="submission" date="2019-11" db="EMBL/GenBank/DDBJ databases">
        <title>Phenotypic characterization of an OXA-22 and OXA-60 co-producing Ralstonia pickettii clinical strain.</title>
        <authorList>
            <person name="He F."/>
        </authorList>
    </citation>
    <scope>NUCLEOTIDE SEQUENCE [LARGE SCALE GENOMIC DNA]</scope>
    <source>
        <strain evidence="2 3">PSLESD1</strain>
    </source>
</reference>
<gene>
    <name evidence="2" type="ORF">GJQ57_20630</name>
</gene>
<accession>A0A7X2HRR4</accession>
<keyword evidence="1" id="KW-1133">Transmembrane helix</keyword>
<keyword evidence="1" id="KW-0472">Membrane</keyword>
<evidence type="ECO:0000313" key="3">
    <source>
        <dbReference type="Proteomes" id="UP000441032"/>
    </source>
</evidence>
<sequence length="63" mass="6704">MPPRNHVTHQHGAILLESLVALAVLSLGAAAMLHALDHVEATSHAARALGVEARAYINETETR</sequence>
<dbReference type="AlphaFoldDB" id="A0A7X2HRR4"/>